<dbReference type="EMBL" id="GISG01024377">
    <property type="protein sequence ID" value="MBA4619281.1"/>
    <property type="molecule type" value="Transcribed_RNA"/>
</dbReference>
<dbReference type="AlphaFoldDB" id="A0A7C9CIU9"/>
<name>A0A7C9CIU9_OPUST</name>
<evidence type="ECO:0000313" key="1">
    <source>
        <dbReference type="EMBL" id="MBA4619281.1"/>
    </source>
</evidence>
<organism evidence="1">
    <name type="scientific">Opuntia streptacantha</name>
    <name type="common">Prickly pear cactus</name>
    <name type="synonym">Opuntia cardona</name>
    <dbReference type="NCBI Taxonomy" id="393608"/>
    <lineage>
        <taxon>Eukaryota</taxon>
        <taxon>Viridiplantae</taxon>
        <taxon>Streptophyta</taxon>
        <taxon>Embryophyta</taxon>
        <taxon>Tracheophyta</taxon>
        <taxon>Spermatophyta</taxon>
        <taxon>Magnoliopsida</taxon>
        <taxon>eudicotyledons</taxon>
        <taxon>Gunneridae</taxon>
        <taxon>Pentapetalae</taxon>
        <taxon>Caryophyllales</taxon>
        <taxon>Cactineae</taxon>
        <taxon>Cactaceae</taxon>
        <taxon>Opuntioideae</taxon>
        <taxon>Opuntia</taxon>
    </lineage>
</organism>
<sequence length="104" mass="11961">MVSTQLSSEMVSWILFNPTQTQAHPFGLHHHSHKGKPPLTSYPYSDQGQTIAQNLTLMTLILYHPALLPLKLRETLTSSRACMVMELHLYSVWKWWVQGITVIF</sequence>
<proteinExistence type="predicted"/>
<reference evidence="1" key="2">
    <citation type="submission" date="2020-07" db="EMBL/GenBank/DDBJ databases">
        <authorList>
            <person name="Vera ALvarez R."/>
            <person name="Arias-Moreno D.M."/>
            <person name="Jimenez-Jacinto V."/>
            <person name="Jimenez-Bremont J.F."/>
            <person name="Swaminathan K."/>
            <person name="Moose S.P."/>
            <person name="Guerrero-Gonzalez M.L."/>
            <person name="Marino-Ramirez L."/>
            <person name="Landsman D."/>
            <person name="Rodriguez-Kessler M."/>
            <person name="Delgado-Sanchez P."/>
        </authorList>
    </citation>
    <scope>NUCLEOTIDE SEQUENCE</scope>
    <source>
        <tissue evidence="1">Cladode</tissue>
    </source>
</reference>
<reference evidence="1" key="1">
    <citation type="journal article" date="2013" name="J. Plant Res.">
        <title>Effect of fungi and light on seed germination of three Opuntia species from semiarid lands of central Mexico.</title>
        <authorList>
            <person name="Delgado-Sanchez P."/>
            <person name="Jimenez-Bremont J.F."/>
            <person name="Guerrero-Gonzalez Mde L."/>
            <person name="Flores J."/>
        </authorList>
    </citation>
    <scope>NUCLEOTIDE SEQUENCE</scope>
    <source>
        <tissue evidence="1">Cladode</tissue>
    </source>
</reference>
<accession>A0A7C9CIU9</accession>
<protein>
    <submittedName>
        <fullName evidence="1">Uncharacterized protein</fullName>
    </submittedName>
</protein>